<evidence type="ECO:0000313" key="3">
    <source>
        <dbReference type="Proteomes" id="UP000824120"/>
    </source>
</evidence>
<feature type="compositionally biased region" description="Polar residues" evidence="1">
    <location>
        <begin position="51"/>
        <end position="64"/>
    </location>
</feature>
<protein>
    <submittedName>
        <fullName evidence="2">Uncharacterized protein</fullName>
    </submittedName>
</protein>
<proteinExistence type="predicted"/>
<feature type="region of interest" description="Disordered" evidence="1">
    <location>
        <begin position="49"/>
        <end position="76"/>
    </location>
</feature>
<evidence type="ECO:0000313" key="2">
    <source>
        <dbReference type="EMBL" id="KAG5580597.1"/>
    </source>
</evidence>
<accession>A0A9J5WZD6</accession>
<organism evidence="2 3">
    <name type="scientific">Solanum commersonii</name>
    <name type="common">Commerson's wild potato</name>
    <name type="synonym">Commerson's nightshade</name>
    <dbReference type="NCBI Taxonomy" id="4109"/>
    <lineage>
        <taxon>Eukaryota</taxon>
        <taxon>Viridiplantae</taxon>
        <taxon>Streptophyta</taxon>
        <taxon>Embryophyta</taxon>
        <taxon>Tracheophyta</taxon>
        <taxon>Spermatophyta</taxon>
        <taxon>Magnoliopsida</taxon>
        <taxon>eudicotyledons</taxon>
        <taxon>Gunneridae</taxon>
        <taxon>Pentapetalae</taxon>
        <taxon>asterids</taxon>
        <taxon>lamiids</taxon>
        <taxon>Solanales</taxon>
        <taxon>Solanaceae</taxon>
        <taxon>Solanoideae</taxon>
        <taxon>Solaneae</taxon>
        <taxon>Solanum</taxon>
    </lineage>
</organism>
<feature type="non-terminal residue" evidence="2">
    <location>
        <position position="1"/>
    </location>
</feature>
<dbReference type="Proteomes" id="UP000824120">
    <property type="component" value="Chromosome 10"/>
</dbReference>
<evidence type="ECO:0000256" key="1">
    <source>
        <dbReference type="SAM" id="MobiDB-lite"/>
    </source>
</evidence>
<comment type="caution">
    <text evidence="2">The sequence shown here is derived from an EMBL/GenBank/DDBJ whole genome shotgun (WGS) entry which is preliminary data.</text>
</comment>
<gene>
    <name evidence="2" type="ORF">H5410_051224</name>
</gene>
<dbReference type="EMBL" id="JACXVP010000010">
    <property type="protein sequence ID" value="KAG5580597.1"/>
    <property type="molecule type" value="Genomic_DNA"/>
</dbReference>
<reference evidence="2 3" key="1">
    <citation type="submission" date="2020-09" db="EMBL/GenBank/DDBJ databases">
        <title>De no assembly of potato wild relative species, Solanum commersonii.</title>
        <authorList>
            <person name="Cho K."/>
        </authorList>
    </citation>
    <scope>NUCLEOTIDE SEQUENCE [LARGE SCALE GENOMIC DNA]</scope>
    <source>
        <strain evidence="2">LZ3.2</strain>
        <tissue evidence="2">Leaf</tissue>
    </source>
</reference>
<keyword evidence="3" id="KW-1185">Reference proteome</keyword>
<name>A0A9J5WZD6_SOLCO</name>
<dbReference type="AlphaFoldDB" id="A0A9J5WZD6"/>
<sequence length="76" mass="9226">FKYFEFEAKHRHYLAKRNKTTEKTKKRRNEDRLMHWANRRMALTLPKVQSVHRQTVLRSSTISPNDPEREDDEGKS</sequence>